<dbReference type="AlphaFoldDB" id="A0A348AQG2"/>
<comment type="similarity">
    <text evidence="6">Belongs to the bacterial secretin family.</text>
</comment>
<evidence type="ECO:0000256" key="6">
    <source>
        <dbReference type="RuleBase" id="RU004003"/>
    </source>
</evidence>
<dbReference type="InterPro" id="IPR011662">
    <property type="entry name" value="Secretin/TonB_short_N"/>
</dbReference>
<dbReference type="GO" id="GO:0015627">
    <property type="term" value="C:type II protein secretion system complex"/>
    <property type="evidence" value="ECO:0007669"/>
    <property type="project" value="TreeGrafter"/>
</dbReference>
<dbReference type="InterPro" id="IPR004846">
    <property type="entry name" value="T2SS/T3SS_dom"/>
</dbReference>
<dbReference type="EMBL" id="AP018449">
    <property type="protein sequence ID" value="BBB93310.1"/>
    <property type="molecule type" value="Genomic_DNA"/>
</dbReference>
<evidence type="ECO:0000256" key="4">
    <source>
        <dbReference type="ARBA" id="ARBA00023136"/>
    </source>
</evidence>
<proteinExistence type="inferred from homology"/>
<dbReference type="InterPro" id="IPR001775">
    <property type="entry name" value="GspD/PilQ"/>
</dbReference>
<evidence type="ECO:0000313" key="11">
    <source>
        <dbReference type="Proteomes" id="UP000276437"/>
    </source>
</evidence>
<evidence type="ECO:0000256" key="8">
    <source>
        <dbReference type="SAM" id="MobiDB-lite"/>
    </source>
</evidence>
<evidence type="ECO:0000256" key="3">
    <source>
        <dbReference type="ARBA" id="ARBA00022729"/>
    </source>
</evidence>
<dbReference type="PANTHER" id="PTHR30332">
    <property type="entry name" value="PROBABLE GENERAL SECRETION PATHWAY PROTEIN D"/>
    <property type="match status" value="1"/>
</dbReference>
<organism evidence="10 11">
    <name type="scientific">Methylomusa anaerophila</name>
    <dbReference type="NCBI Taxonomy" id="1930071"/>
    <lineage>
        <taxon>Bacteria</taxon>
        <taxon>Bacillati</taxon>
        <taxon>Bacillota</taxon>
        <taxon>Negativicutes</taxon>
        <taxon>Selenomonadales</taxon>
        <taxon>Sporomusaceae</taxon>
        <taxon>Methylomusa</taxon>
    </lineage>
</organism>
<evidence type="ECO:0000256" key="5">
    <source>
        <dbReference type="ARBA" id="ARBA00023237"/>
    </source>
</evidence>
<dbReference type="Gene3D" id="3.30.1370.130">
    <property type="match status" value="1"/>
</dbReference>
<keyword evidence="5" id="KW-0998">Cell outer membrane</keyword>
<dbReference type="Proteomes" id="UP000276437">
    <property type="component" value="Chromosome"/>
</dbReference>
<dbReference type="PRINTS" id="PR00811">
    <property type="entry name" value="BCTERIALGSPD"/>
</dbReference>
<evidence type="ECO:0000256" key="1">
    <source>
        <dbReference type="ARBA" id="ARBA00004370"/>
    </source>
</evidence>
<dbReference type="InterPro" id="IPR038591">
    <property type="entry name" value="NolW-like_sf"/>
</dbReference>
<dbReference type="PANTHER" id="PTHR30332:SF17">
    <property type="entry name" value="TYPE IV PILIATION SYSTEM PROTEIN DR_0774-RELATED"/>
    <property type="match status" value="1"/>
</dbReference>
<keyword evidence="11" id="KW-1185">Reference proteome</keyword>
<feature type="region of interest" description="Disordered" evidence="8">
    <location>
        <begin position="146"/>
        <end position="167"/>
    </location>
</feature>
<dbReference type="Pfam" id="PF00263">
    <property type="entry name" value="Secretin"/>
    <property type="match status" value="1"/>
</dbReference>
<dbReference type="Pfam" id="PF03958">
    <property type="entry name" value="Secretin_N"/>
    <property type="match status" value="1"/>
</dbReference>
<feature type="domain" description="Secretin/TonB short N-terminal" evidence="9">
    <location>
        <begin position="42"/>
        <end position="90"/>
    </location>
</feature>
<gene>
    <name evidence="10" type="primary">pilQ</name>
    <name evidence="10" type="ORF">MAMMFC1_04022</name>
</gene>
<comment type="subcellular location">
    <subcellularLocation>
        <location evidence="7">Cell outer membrane</location>
    </subcellularLocation>
    <subcellularLocation>
        <location evidence="1">Membrane</location>
    </subcellularLocation>
</comment>
<keyword evidence="3" id="KW-0732">Signal</keyword>
<dbReference type="InterPro" id="IPR050810">
    <property type="entry name" value="Bact_Secretion_Sys_Channel"/>
</dbReference>
<dbReference type="InterPro" id="IPR005644">
    <property type="entry name" value="NolW-like"/>
</dbReference>
<name>A0A348AQG2_9FIRM</name>
<evidence type="ECO:0000259" key="9">
    <source>
        <dbReference type="SMART" id="SM00965"/>
    </source>
</evidence>
<keyword evidence="4" id="KW-0472">Membrane</keyword>
<dbReference type="Gene3D" id="3.30.1370.120">
    <property type="match status" value="1"/>
</dbReference>
<dbReference type="GO" id="GO:0009279">
    <property type="term" value="C:cell outer membrane"/>
    <property type="evidence" value="ECO:0007669"/>
    <property type="project" value="UniProtKB-SubCell"/>
</dbReference>
<evidence type="ECO:0000313" key="10">
    <source>
        <dbReference type="EMBL" id="BBB93310.1"/>
    </source>
</evidence>
<feature type="compositionally biased region" description="Polar residues" evidence="8">
    <location>
        <begin position="146"/>
        <end position="164"/>
    </location>
</feature>
<keyword evidence="2 7" id="KW-0813">Transport</keyword>
<dbReference type="GO" id="GO:0009306">
    <property type="term" value="P:protein secretion"/>
    <property type="evidence" value="ECO:0007669"/>
    <property type="project" value="InterPro"/>
</dbReference>
<accession>A0A348AQG2</accession>
<dbReference type="Pfam" id="PF07660">
    <property type="entry name" value="STN"/>
    <property type="match status" value="1"/>
</dbReference>
<dbReference type="KEGG" id="mana:MAMMFC1_04022"/>
<reference evidence="10 11" key="1">
    <citation type="journal article" date="2018" name="Int. J. Syst. Evol. Microbiol.">
        <title>Methylomusa anaerophila gen. nov., sp. nov., an anaerobic methanol-utilizing bacterium isolated from a microbial fuel cell.</title>
        <authorList>
            <person name="Amano N."/>
            <person name="Yamamuro A."/>
            <person name="Miyahara M."/>
            <person name="Kouzuma A."/>
            <person name="Abe T."/>
            <person name="Watanabe K."/>
        </authorList>
    </citation>
    <scope>NUCLEOTIDE SEQUENCE [LARGE SCALE GENOMIC DNA]</scope>
    <source>
        <strain evidence="10 11">MMFC1</strain>
    </source>
</reference>
<sequence>MIFVLISNSPPGIAGAASPVSMNVINGEVRDVLTALASVGQVNIVVDDSVAGTVTIKLQDVPFETALDLIARTKGLAYQKIGSVIVVADSQRLGKNFGSIHYFQLKYANPHDIVNVLSLMLSGKQAQFNSGESGVQVKLNGKSTTETQSATIAGSSSAKSSGTNRESERFVVNDSMNAIIFYGTPREAEQVRQILDHLDVAYQQVSLEAQVIAVAKDKVKELGIEWMWEKTPQYAEYDAPKLSPIQDQDGNTTGYYVSDPGKVTRRTNSGIIQYGKTPEGHPYEFYFQAQLNALISNGNARVLAKPKITTLNGQQARILIGDRIPVLVEKTENGQTSTSVEYIDAGIKLTFTPRINTDSLITAAVRTEVSSPSLVPEIKAYRITTREAETNVRMKDGETMVIGGLIGSTETETKKSVPYLCDLPLIGWLFKNSTHSKSDTEVVIFLTARIVK</sequence>
<dbReference type="SMART" id="SM00965">
    <property type="entry name" value="STN"/>
    <property type="match status" value="1"/>
</dbReference>
<protein>
    <submittedName>
        <fullName evidence="10">Type IV pilus biogenesis and competence protein PilQ</fullName>
    </submittedName>
</protein>
<evidence type="ECO:0000256" key="2">
    <source>
        <dbReference type="ARBA" id="ARBA00022448"/>
    </source>
</evidence>
<evidence type="ECO:0000256" key="7">
    <source>
        <dbReference type="RuleBase" id="RU004004"/>
    </source>
</evidence>